<feature type="compositionally biased region" description="Basic and acidic residues" evidence="1">
    <location>
        <begin position="99"/>
        <end position="108"/>
    </location>
</feature>
<dbReference type="Proteomes" id="UP000076738">
    <property type="component" value="Unassembled WGS sequence"/>
</dbReference>
<proteinExistence type="predicted"/>
<name>A0A167MXC9_CALVF</name>
<feature type="region of interest" description="Disordered" evidence="1">
    <location>
        <begin position="98"/>
        <end position="153"/>
    </location>
</feature>
<dbReference type="AlphaFoldDB" id="A0A167MXC9"/>
<accession>A0A167MXC9</accession>
<feature type="region of interest" description="Disordered" evidence="1">
    <location>
        <begin position="185"/>
        <end position="239"/>
    </location>
</feature>
<feature type="region of interest" description="Disordered" evidence="1">
    <location>
        <begin position="310"/>
        <end position="329"/>
    </location>
</feature>
<evidence type="ECO:0000256" key="1">
    <source>
        <dbReference type="SAM" id="MobiDB-lite"/>
    </source>
</evidence>
<keyword evidence="3" id="KW-1185">Reference proteome</keyword>
<evidence type="ECO:0000313" key="2">
    <source>
        <dbReference type="EMBL" id="KZO97146.1"/>
    </source>
</evidence>
<evidence type="ECO:0000313" key="3">
    <source>
        <dbReference type="Proteomes" id="UP000076738"/>
    </source>
</evidence>
<sequence length="402" mass="44007">MAPSISSSVVRDRIGLDLSERAACRYLHRAGLPRDTLQRLFCKGPRAIQRAISNETTQGAPRDFGDDALHIPERFKRRGDEGLADFERRIMELAEEAQEQARRARDGARVGPAFPPPMAARPNMSAGMSGSATADSQSQREVEGSGMDVRRGNGSTALVEHHQEDDADGSEVVCISRLPPQTAIRTEELLKRQARPPIESTRVVDSDDESDSPQPEPVSPAKRPRQSDEATPASEPFGKVARIAKTSPGAYQPPKAEPILYFPGAGASAYVSPPLSPAIENERLSPLRWPQSEPGPSRLAGNLEDIMQSRPAQETAARPSPSDSASTIPTSALHGWLRTIRLGHRVALLNEVGFETLQDARDAANFSHDTRIRMFTTLEENGMTKFETWRLQDGLEKLKVDA</sequence>
<reference evidence="2 3" key="1">
    <citation type="journal article" date="2016" name="Mol. Biol. Evol.">
        <title>Comparative Genomics of Early-Diverging Mushroom-Forming Fungi Provides Insights into the Origins of Lignocellulose Decay Capabilities.</title>
        <authorList>
            <person name="Nagy L.G."/>
            <person name="Riley R."/>
            <person name="Tritt A."/>
            <person name="Adam C."/>
            <person name="Daum C."/>
            <person name="Floudas D."/>
            <person name="Sun H."/>
            <person name="Yadav J.S."/>
            <person name="Pangilinan J."/>
            <person name="Larsson K.H."/>
            <person name="Matsuura K."/>
            <person name="Barry K."/>
            <person name="Labutti K."/>
            <person name="Kuo R."/>
            <person name="Ohm R.A."/>
            <person name="Bhattacharya S.S."/>
            <person name="Shirouzu T."/>
            <person name="Yoshinaga Y."/>
            <person name="Martin F.M."/>
            <person name="Grigoriev I.V."/>
            <person name="Hibbett D.S."/>
        </authorList>
    </citation>
    <scope>NUCLEOTIDE SEQUENCE [LARGE SCALE GENOMIC DNA]</scope>
    <source>
        <strain evidence="2 3">TUFC12733</strain>
    </source>
</reference>
<feature type="compositionally biased region" description="Basic and acidic residues" evidence="1">
    <location>
        <begin position="138"/>
        <end position="151"/>
    </location>
</feature>
<dbReference type="EMBL" id="KV417281">
    <property type="protein sequence ID" value="KZO97146.1"/>
    <property type="molecule type" value="Genomic_DNA"/>
</dbReference>
<organism evidence="2 3">
    <name type="scientific">Calocera viscosa (strain TUFC12733)</name>
    <dbReference type="NCBI Taxonomy" id="1330018"/>
    <lineage>
        <taxon>Eukaryota</taxon>
        <taxon>Fungi</taxon>
        <taxon>Dikarya</taxon>
        <taxon>Basidiomycota</taxon>
        <taxon>Agaricomycotina</taxon>
        <taxon>Dacrymycetes</taxon>
        <taxon>Dacrymycetales</taxon>
        <taxon>Dacrymycetaceae</taxon>
        <taxon>Calocera</taxon>
    </lineage>
</organism>
<gene>
    <name evidence="2" type="ORF">CALVIDRAFT_563353</name>
</gene>
<protein>
    <submittedName>
        <fullName evidence="2">Uncharacterized protein</fullName>
    </submittedName>
</protein>
<dbReference type="OrthoDB" id="10596649at2759"/>
<feature type="compositionally biased region" description="Polar residues" evidence="1">
    <location>
        <begin position="126"/>
        <end position="137"/>
    </location>
</feature>